<dbReference type="OrthoDB" id="6199337at2"/>
<organism evidence="2 3">
    <name type="scientific">Pseudomonas anguilliseptica</name>
    <dbReference type="NCBI Taxonomy" id="53406"/>
    <lineage>
        <taxon>Bacteria</taxon>
        <taxon>Pseudomonadati</taxon>
        <taxon>Pseudomonadota</taxon>
        <taxon>Gammaproteobacteria</taxon>
        <taxon>Pseudomonadales</taxon>
        <taxon>Pseudomonadaceae</taxon>
        <taxon>Pseudomonas</taxon>
    </lineage>
</organism>
<dbReference type="InterPro" id="IPR016896">
    <property type="entry name" value="DUF2860"/>
</dbReference>
<dbReference type="AlphaFoldDB" id="A0A1H4ZSW9"/>
<dbReference type="SUPFAM" id="SSF56935">
    <property type="entry name" value="Porins"/>
    <property type="match status" value="1"/>
</dbReference>
<evidence type="ECO:0000313" key="2">
    <source>
        <dbReference type="EMBL" id="SED32778.1"/>
    </source>
</evidence>
<gene>
    <name evidence="2" type="ORF">SAMN05421553_2462</name>
</gene>
<name>A0A1H4ZSW9_PSEAG</name>
<dbReference type="RefSeq" id="WP_090380954.1">
    <property type="nucleotide sequence ID" value="NZ_FNSC01000001.1"/>
</dbReference>
<dbReference type="Proteomes" id="UP000242849">
    <property type="component" value="Unassembled WGS sequence"/>
</dbReference>
<reference evidence="3" key="1">
    <citation type="submission" date="2016-10" db="EMBL/GenBank/DDBJ databases">
        <authorList>
            <person name="Varghese N."/>
            <person name="Submissions S."/>
        </authorList>
    </citation>
    <scope>NUCLEOTIDE SEQUENCE [LARGE SCALE GENOMIC DNA]</scope>
    <source>
        <strain evidence="3">DSM 12111</strain>
    </source>
</reference>
<proteinExistence type="predicted"/>
<dbReference type="Pfam" id="PF11059">
    <property type="entry name" value="DUF2860"/>
    <property type="match status" value="1"/>
</dbReference>
<evidence type="ECO:0000256" key="1">
    <source>
        <dbReference type="SAM" id="SignalP"/>
    </source>
</evidence>
<feature type="signal peptide" evidence="1">
    <location>
        <begin position="1"/>
        <end position="20"/>
    </location>
</feature>
<keyword evidence="1" id="KW-0732">Signal</keyword>
<protein>
    <recommendedName>
        <fullName evidence="4">DUF2860 domain-containing protein</fullName>
    </recommendedName>
</protein>
<dbReference type="PIRSF" id="PIRSF028696">
    <property type="entry name" value="UCP028696"/>
    <property type="match status" value="1"/>
</dbReference>
<dbReference type="STRING" id="53406.SAMN05421553_2462"/>
<evidence type="ECO:0008006" key="4">
    <source>
        <dbReference type="Google" id="ProtNLM"/>
    </source>
</evidence>
<feature type="chain" id="PRO_5017200797" description="DUF2860 domain-containing protein" evidence="1">
    <location>
        <begin position="21"/>
        <end position="323"/>
    </location>
</feature>
<evidence type="ECO:0000313" key="3">
    <source>
        <dbReference type="Proteomes" id="UP000242849"/>
    </source>
</evidence>
<keyword evidence="3" id="KW-1185">Reference proteome</keyword>
<dbReference type="EMBL" id="FNSC01000001">
    <property type="protein sequence ID" value="SED32778.1"/>
    <property type="molecule type" value="Genomic_DNA"/>
</dbReference>
<accession>A0A1H4ZSW9</accession>
<sequence length="323" mass="35110">MNKKLLCVAINSVMIFTAQAYDQIPATAGFAGSVTLAVGSRSLKNNIAGAEVIDSLYSSPKTDSGTEVGPGLELSYTFIGSRTQLFAGTEHGDQGDLGAGIRQGLGNLGNLRASLLLSGGDEVWKDPYAVGVERDDTETSGTGMIFGWEHIFESDFDITYSQRSIEVDDEFSGTALRLTPAQRELLNREGDEKTLAVSYHWMPSSVHLITPSLSYVNRNLDGGAMAMDGMQFDLSYAYLGLQGWELGAHLTSSALKSDDVNPIFAKKQDLDSYALGLEATYLRPFNLPNWELSAGLHYSKDNSNIKFYEGESQGIDLAMTYTF</sequence>